<dbReference type="Ensembl" id="ENSSPUT00000010210.1">
    <property type="protein sequence ID" value="ENSSPUP00000009569.1"/>
    <property type="gene ID" value="ENSSPUG00000007387.1"/>
</dbReference>
<comment type="similarity">
    <text evidence="1">Belongs to the IUNH family.</text>
</comment>
<evidence type="ECO:0000259" key="2">
    <source>
        <dbReference type="Pfam" id="PF01156"/>
    </source>
</evidence>
<dbReference type="Gene3D" id="3.90.245.10">
    <property type="entry name" value="Ribonucleoside hydrolase-like"/>
    <property type="match status" value="1"/>
</dbReference>
<evidence type="ECO:0000313" key="4">
    <source>
        <dbReference type="Proteomes" id="UP000694392"/>
    </source>
</evidence>
<dbReference type="InterPro" id="IPR052775">
    <property type="entry name" value="IUN_hydrolase"/>
</dbReference>
<keyword evidence="4" id="KW-1185">Reference proteome</keyword>
<sequence length="338" mass="36906">RGGIHQLWTAGDHLDSISKMKKPLLVDVDCGVDDAQAIMIALASPGVEILGITCCYGNTLLDNVCANVLRVLKVCSKLEIPVYPGASGPMLGGPALGTFYHGEDGLGDVPCPDAPGLDRLEKEHAVVAMLRIVNEQPGQVSLVATGPLTNLALAVKLDPTFPKKLKNVFIMGGNTESRGNTTVCGEFNFATDPEAAYIVLNEYTCPTYIAAWEFTCNNPLPWEFYHEWVNQDTKKAKFMKKIFAHSLEFSKILGENPGEKMWRSGFVSCDSYAMAAAIDETFVTEVLKMGVSVELNGSLTRGMMVMDWSDKLKKENKAFVMNKCDLKKLEALMVAALK</sequence>
<name>A0A8D0GR27_SPHPU</name>
<evidence type="ECO:0000313" key="3">
    <source>
        <dbReference type="Ensembl" id="ENSSPUP00000009569.1"/>
    </source>
</evidence>
<reference evidence="3" key="1">
    <citation type="submission" date="2025-08" db="UniProtKB">
        <authorList>
            <consortium name="Ensembl"/>
        </authorList>
    </citation>
    <scope>IDENTIFICATION</scope>
</reference>
<dbReference type="PANTHER" id="PTHR46190">
    <property type="entry name" value="SI:CH211-201H21.5-RELATED"/>
    <property type="match status" value="1"/>
</dbReference>
<dbReference type="AlphaFoldDB" id="A0A8D0GR27"/>
<dbReference type="CDD" id="cd02649">
    <property type="entry name" value="nuc_hydro_CeIAG"/>
    <property type="match status" value="1"/>
</dbReference>
<dbReference type="GO" id="GO:0016799">
    <property type="term" value="F:hydrolase activity, hydrolyzing N-glycosyl compounds"/>
    <property type="evidence" value="ECO:0007669"/>
    <property type="project" value="InterPro"/>
</dbReference>
<dbReference type="Pfam" id="PF01156">
    <property type="entry name" value="IU_nuc_hydro"/>
    <property type="match status" value="1"/>
</dbReference>
<dbReference type="GeneTree" id="ENSGT00940000164275"/>
<feature type="domain" description="Inosine/uridine-preferring nucleoside hydrolase" evidence="2">
    <location>
        <begin position="25"/>
        <end position="329"/>
    </location>
</feature>
<dbReference type="PANTHER" id="PTHR46190:SF1">
    <property type="entry name" value="SI:CH211-201H21.5"/>
    <property type="match status" value="1"/>
</dbReference>
<accession>A0A8D0GR27</accession>
<reference evidence="3" key="2">
    <citation type="submission" date="2025-09" db="UniProtKB">
        <authorList>
            <consortium name="Ensembl"/>
        </authorList>
    </citation>
    <scope>IDENTIFICATION</scope>
</reference>
<organism evidence="3 4">
    <name type="scientific">Sphenodon punctatus</name>
    <name type="common">Tuatara</name>
    <name type="synonym">Hatteria punctata</name>
    <dbReference type="NCBI Taxonomy" id="8508"/>
    <lineage>
        <taxon>Eukaryota</taxon>
        <taxon>Metazoa</taxon>
        <taxon>Chordata</taxon>
        <taxon>Craniata</taxon>
        <taxon>Vertebrata</taxon>
        <taxon>Euteleostomi</taxon>
        <taxon>Lepidosauria</taxon>
        <taxon>Sphenodontia</taxon>
        <taxon>Sphenodontidae</taxon>
        <taxon>Sphenodon</taxon>
    </lineage>
</organism>
<dbReference type="InterPro" id="IPR001910">
    <property type="entry name" value="Inosine/uridine_hydrolase_dom"/>
</dbReference>
<protein>
    <recommendedName>
        <fullName evidence="2">Inosine/uridine-preferring nucleoside hydrolase domain-containing protein</fullName>
    </recommendedName>
</protein>
<evidence type="ECO:0000256" key="1">
    <source>
        <dbReference type="ARBA" id="ARBA00009176"/>
    </source>
</evidence>
<dbReference type="SUPFAM" id="SSF53590">
    <property type="entry name" value="Nucleoside hydrolase"/>
    <property type="match status" value="1"/>
</dbReference>
<proteinExistence type="inferred from homology"/>
<dbReference type="OMA" id="NEYTCPT"/>
<dbReference type="InterPro" id="IPR036452">
    <property type="entry name" value="Ribo_hydro-like"/>
</dbReference>
<dbReference type="Proteomes" id="UP000694392">
    <property type="component" value="Unplaced"/>
</dbReference>